<evidence type="ECO:0000256" key="3">
    <source>
        <dbReference type="ARBA" id="ARBA00022692"/>
    </source>
</evidence>
<keyword evidence="7" id="KW-0675">Receptor</keyword>
<keyword evidence="8" id="KW-0325">Glycoprotein</keyword>
<keyword evidence="2" id="KW-1003">Cell membrane</keyword>
<evidence type="ECO:0000256" key="8">
    <source>
        <dbReference type="ARBA" id="ARBA00023180"/>
    </source>
</evidence>
<gene>
    <name evidence="12" type="ORF">pdam_00021183</name>
</gene>
<keyword evidence="13" id="KW-1185">Reference proteome</keyword>
<keyword evidence="3 10" id="KW-0812">Transmembrane</keyword>
<accession>A0A3M6TWF0</accession>
<dbReference type="PANTHER" id="PTHR24246">
    <property type="entry name" value="OLFACTORY RECEPTOR AND ADENOSINE RECEPTOR"/>
    <property type="match status" value="1"/>
</dbReference>
<feature type="transmembrane region" description="Helical" evidence="10">
    <location>
        <begin position="314"/>
        <end position="334"/>
    </location>
</feature>
<dbReference type="EMBL" id="RCHS01002787">
    <property type="protein sequence ID" value="RMX45717.1"/>
    <property type="molecule type" value="Genomic_DNA"/>
</dbReference>
<feature type="transmembrane region" description="Helical" evidence="10">
    <location>
        <begin position="117"/>
        <end position="139"/>
    </location>
</feature>
<evidence type="ECO:0000256" key="4">
    <source>
        <dbReference type="ARBA" id="ARBA00022989"/>
    </source>
</evidence>
<evidence type="ECO:0000256" key="10">
    <source>
        <dbReference type="SAM" id="Phobius"/>
    </source>
</evidence>
<evidence type="ECO:0000256" key="2">
    <source>
        <dbReference type="ARBA" id="ARBA00022475"/>
    </source>
</evidence>
<keyword evidence="4 10" id="KW-1133">Transmembrane helix</keyword>
<evidence type="ECO:0000256" key="1">
    <source>
        <dbReference type="ARBA" id="ARBA00004651"/>
    </source>
</evidence>
<dbReference type="PRINTS" id="PR00237">
    <property type="entry name" value="GPCRRHODOPSN"/>
</dbReference>
<dbReference type="OrthoDB" id="5967635at2759"/>
<feature type="transmembrane region" description="Helical" evidence="10">
    <location>
        <begin position="277"/>
        <end position="302"/>
    </location>
</feature>
<dbReference type="GO" id="GO:0004930">
    <property type="term" value="F:G protein-coupled receptor activity"/>
    <property type="evidence" value="ECO:0007669"/>
    <property type="project" value="UniProtKB-KW"/>
</dbReference>
<feature type="transmembrane region" description="Helical" evidence="10">
    <location>
        <begin position="77"/>
        <end position="96"/>
    </location>
</feature>
<dbReference type="InterPro" id="IPR017452">
    <property type="entry name" value="GPCR_Rhodpsn_7TM"/>
</dbReference>
<keyword evidence="9" id="KW-0807">Transducer</keyword>
<feature type="transmembrane region" description="Helical" evidence="10">
    <location>
        <begin position="186"/>
        <end position="208"/>
    </location>
</feature>
<keyword evidence="5" id="KW-0297">G-protein coupled receptor</keyword>
<evidence type="ECO:0000256" key="6">
    <source>
        <dbReference type="ARBA" id="ARBA00023136"/>
    </source>
</evidence>
<evidence type="ECO:0000313" key="13">
    <source>
        <dbReference type="Proteomes" id="UP000275408"/>
    </source>
</evidence>
<dbReference type="PANTHER" id="PTHR24246:SF27">
    <property type="entry name" value="ADENOSINE RECEPTOR, ISOFORM A"/>
    <property type="match status" value="1"/>
</dbReference>
<keyword evidence="6 10" id="KW-0472">Membrane</keyword>
<feature type="transmembrane region" description="Helical" evidence="10">
    <location>
        <begin position="493"/>
        <end position="514"/>
    </location>
</feature>
<feature type="domain" description="G-protein coupled receptors family 1 profile" evidence="11">
    <location>
        <begin position="24"/>
        <end position="241"/>
    </location>
</feature>
<feature type="transmembrane region" description="Helical" evidence="10">
    <location>
        <begin position="145"/>
        <end position="165"/>
    </location>
</feature>
<proteinExistence type="predicted"/>
<feature type="domain" description="G-protein coupled receptors family 1 profile" evidence="11">
    <location>
        <begin position="293"/>
        <end position="510"/>
    </location>
</feature>
<feature type="transmembrane region" description="Helical" evidence="10">
    <location>
        <begin position="414"/>
        <end position="434"/>
    </location>
</feature>
<evidence type="ECO:0000256" key="7">
    <source>
        <dbReference type="ARBA" id="ARBA00023170"/>
    </source>
</evidence>
<reference evidence="12 13" key="1">
    <citation type="journal article" date="2018" name="Sci. Rep.">
        <title>Comparative analysis of the Pocillopora damicornis genome highlights role of immune system in coral evolution.</title>
        <authorList>
            <person name="Cunning R."/>
            <person name="Bay R.A."/>
            <person name="Gillette P."/>
            <person name="Baker A.C."/>
            <person name="Traylor-Knowles N."/>
        </authorList>
    </citation>
    <scope>NUCLEOTIDE SEQUENCE [LARGE SCALE GENOMIC DNA]</scope>
    <source>
        <strain evidence="12">RSMAS</strain>
        <tissue evidence="12">Whole animal</tissue>
    </source>
</reference>
<dbReference type="GO" id="GO:0005886">
    <property type="term" value="C:plasma membrane"/>
    <property type="evidence" value="ECO:0007669"/>
    <property type="project" value="UniProtKB-SubCell"/>
</dbReference>
<comment type="subcellular location">
    <subcellularLocation>
        <location evidence="1">Cell membrane</location>
        <topology evidence="1">Multi-pass membrane protein</topology>
    </subcellularLocation>
</comment>
<sequence length="566" mass="64370">MDLNSWNTFWLLCFGLLAILIVVGNTLTIWIFLKQKQRKRTSFLLISLSVADLLVGLLTIPLFIGAYEASLITVDTVFLRVDVFTALASIYTLGVISLERMFAVAWPYRHRTLKLRAYICAIATPWIMATIITVLVFTLNSVRGLLIFCPAAPLIVMCLAYYVIWKKQRSSVGNQNQSREARLAKTLFLITGASILTWLPFQILNIVLQFGVTENILYSTLTILLVRVLQFSNSLVNVIIYPFRIPGFRKTLRRMLRCRQRFNDRAPTPAVSSSWNIFWLLCFGLLAILIVFGNTITIWIFLKQKQRKRTSFLLISLSVADLLVGLLSIPLFIAAYEASLITVDTVFLRVDVFTALASIYTLGVISVERMFAFAWPYHHRTLKLRAYICAIATPWIMATIITVLLFTLNSVRGLLIFCPAAPLIVMCLAYYVIWKKQRSSMGNQNQSREARLAKTLFLITGASILTWLPFQILNIVLQFGITANFSYSTLSILLVRVLQFSNSLVNVIIYPFRIPGFRNTLWRMLRCRQRFDDPALTPARSGSVVSLKRRKSSNFLPANPNQEIAL</sequence>
<comment type="caution">
    <text evidence="12">The sequence shown here is derived from an EMBL/GenBank/DDBJ whole genome shotgun (WGS) entry which is preliminary data.</text>
</comment>
<feature type="transmembrane region" description="Helical" evidence="10">
    <location>
        <begin position="455"/>
        <end position="481"/>
    </location>
</feature>
<feature type="transmembrane region" description="Helical" evidence="10">
    <location>
        <begin position="6"/>
        <end position="31"/>
    </location>
</feature>
<organism evidence="12 13">
    <name type="scientific">Pocillopora damicornis</name>
    <name type="common">Cauliflower coral</name>
    <name type="synonym">Millepora damicornis</name>
    <dbReference type="NCBI Taxonomy" id="46731"/>
    <lineage>
        <taxon>Eukaryota</taxon>
        <taxon>Metazoa</taxon>
        <taxon>Cnidaria</taxon>
        <taxon>Anthozoa</taxon>
        <taxon>Hexacorallia</taxon>
        <taxon>Scleractinia</taxon>
        <taxon>Astrocoeniina</taxon>
        <taxon>Pocilloporidae</taxon>
        <taxon>Pocillopora</taxon>
    </lineage>
</organism>
<evidence type="ECO:0000313" key="12">
    <source>
        <dbReference type="EMBL" id="RMX45717.1"/>
    </source>
</evidence>
<name>A0A3M6TWF0_POCDA</name>
<feature type="transmembrane region" description="Helical" evidence="10">
    <location>
        <begin position="43"/>
        <end position="65"/>
    </location>
</feature>
<dbReference type="Proteomes" id="UP000275408">
    <property type="component" value="Unassembled WGS sequence"/>
</dbReference>
<feature type="transmembrane region" description="Helical" evidence="10">
    <location>
        <begin position="386"/>
        <end position="408"/>
    </location>
</feature>
<evidence type="ECO:0000259" key="11">
    <source>
        <dbReference type="PROSITE" id="PS50262"/>
    </source>
</evidence>
<feature type="transmembrane region" description="Helical" evidence="10">
    <location>
        <begin position="346"/>
        <end position="365"/>
    </location>
</feature>
<dbReference type="SUPFAM" id="SSF81321">
    <property type="entry name" value="Family A G protein-coupled receptor-like"/>
    <property type="match status" value="2"/>
</dbReference>
<dbReference type="InterPro" id="IPR000276">
    <property type="entry name" value="GPCR_Rhodpsn"/>
</dbReference>
<dbReference type="CDD" id="cd00637">
    <property type="entry name" value="7tm_classA_rhodopsin-like"/>
    <property type="match status" value="2"/>
</dbReference>
<dbReference type="AlphaFoldDB" id="A0A3M6TWF0"/>
<dbReference type="Gene3D" id="1.20.1070.10">
    <property type="entry name" value="Rhodopsin 7-helix transmembrane proteins"/>
    <property type="match status" value="2"/>
</dbReference>
<protein>
    <recommendedName>
        <fullName evidence="11">G-protein coupled receptors family 1 profile domain-containing protein</fullName>
    </recommendedName>
</protein>
<dbReference type="PROSITE" id="PS50262">
    <property type="entry name" value="G_PROTEIN_RECEP_F1_2"/>
    <property type="match status" value="2"/>
</dbReference>
<evidence type="ECO:0000256" key="5">
    <source>
        <dbReference type="ARBA" id="ARBA00023040"/>
    </source>
</evidence>
<dbReference type="SMART" id="SM01381">
    <property type="entry name" value="7TM_GPCR_Srsx"/>
    <property type="match status" value="1"/>
</dbReference>
<evidence type="ECO:0000256" key="9">
    <source>
        <dbReference type="ARBA" id="ARBA00023224"/>
    </source>
</evidence>
<dbReference type="Pfam" id="PF00001">
    <property type="entry name" value="7tm_1"/>
    <property type="match status" value="4"/>
</dbReference>